<dbReference type="Proteomes" id="UP001174909">
    <property type="component" value="Unassembled WGS sequence"/>
</dbReference>
<keyword evidence="3" id="KW-1185">Reference proteome</keyword>
<accession>A0AA35TU59</accession>
<proteinExistence type="predicted"/>
<dbReference type="PANTHER" id="PTHR43658:SF8">
    <property type="entry name" value="17-BETA-HYDROXYSTEROID DEHYDROGENASE 14-RELATED"/>
    <property type="match status" value="1"/>
</dbReference>
<dbReference type="SUPFAM" id="SSF51735">
    <property type="entry name" value="NAD(P)-binding Rossmann-fold domains"/>
    <property type="match status" value="1"/>
</dbReference>
<dbReference type="Gene3D" id="3.40.50.720">
    <property type="entry name" value="NAD(P)-binding Rossmann-like Domain"/>
    <property type="match status" value="1"/>
</dbReference>
<dbReference type="InterPro" id="IPR036291">
    <property type="entry name" value="NAD(P)-bd_dom_sf"/>
</dbReference>
<dbReference type="GO" id="GO:0008670">
    <property type="term" value="F:2,4-dienoyl-CoA reductase (NADPH) activity"/>
    <property type="evidence" value="ECO:0007669"/>
    <property type="project" value="TreeGrafter"/>
</dbReference>
<dbReference type="PRINTS" id="PR00081">
    <property type="entry name" value="GDHRDH"/>
</dbReference>
<protein>
    <submittedName>
        <fullName evidence="2">2,4-dienoyl-CoA reductase, mitochondrial</fullName>
    </submittedName>
</protein>
<evidence type="ECO:0000256" key="1">
    <source>
        <dbReference type="ARBA" id="ARBA00023002"/>
    </source>
</evidence>
<dbReference type="EMBL" id="CASHTH010004125">
    <property type="protein sequence ID" value="CAI8053824.1"/>
    <property type="molecule type" value="Genomic_DNA"/>
</dbReference>
<reference evidence="2" key="1">
    <citation type="submission" date="2023-03" db="EMBL/GenBank/DDBJ databases">
        <authorList>
            <person name="Steffen K."/>
            <person name="Cardenas P."/>
        </authorList>
    </citation>
    <scope>NUCLEOTIDE SEQUENCE</scope>
</reference>
<dbReference type="PANTHER" id="PTHR43658">
    <property type="entry name" value="SHORT-CHAIN DEHYDROGENASE/REDUCTASE"/>
    <property type="match status" value="1"/>
</dbReference>
<sequence length="176" mass="18421">MSSKLLQLALGVRLYSTPATGRFPALKAPMLPPGTFEGRVAFVTGGGTGLGRGITQCLSALGARVIPVALDVRDPESVRRAADLTVEGCGCLPHMVVNNAAELCLSNRETLAQCLQNHSRHRPQRNCYVSLEFGKRLIDAGQGASFLAVTTNYTALGSPFVAPSAAAKAGVEALTK</sequence>
<keyword evidence="1" id="KW-0560">Oxidoreductase</keyword>
<comment type="caution">
    <text evidence="2">The sequence shown here is derived from an EMBL/GenBank/DDBJ whole genome shotgun (WGS) entry which is preliminary data.</text>
</comment>
<evidence type="ECO:0000313" key="3">
    <source>
        <dbReference type="Proteomes" id="UP001174909"/>
    </source>
</evidence>
<evidence type="ECO:0000313" key="2">
    <source>
        <dbReference type="EMBL" id="CAI8053824.1"/>
    </source>
</evidence>
<gene>
    <name evidence="2" type="ORF">GBAR_LOCUS29406</name>
</gene>
<organism evidence="2 3">
    <name type="scientific">Geodia barretti</name>
    <name type="common">Barrett's horny sponge</name>
    <dbReference type="NCBI Taxonomy" id="519541"/>
    <lineage>
        <taxon>Eukaryota</taxon>
        <taxon>Metazoa</taxon>
        <taxon>Porifera</taxon>
        <taxon>Demospongiae</taxon>
        <taxon>Heteroscleromorpha</taxon>
        <taxon>Tetractinellida</taxon>
        <taxon>Astrophorina</taxon>
        <taxon>Geodiidae</taxon>
        <taxon>Geodia</taxon>
    </lineage>
</organism>
<name>A0AA35TU59_GEOBA</name>
<dbReference type="GO" id="GO:0005739">
    <property type="term" value="C:mitochondrion"/>
    <property type="evidence" value="ECO:0007669"/>
    <property type="project" value="TreeGrafter"/>
</dbReference>
<dbReference type="AlphaFoldDB" id="A0AA35TU59"/>
<dbReference type="GO" id="GO:0006635">
    <property type="term" value="P:fatty acid beta-oxidation"/>
    <property type="evidence" value="ECO:0007669"/>
    <property type="project" value="TreeGrafter"/>
</dbReference>
<dbReference type="InterPro" id="IPR002347">
    <property type="entry name" value="SDR_fam"/>
</dbReference>